<accession>A0A9N7UA71</accession>
<keyword evidence="3" id="KW-1185">Reference proteome</keyword>
<feature type="region of interest" description="Disordered" evidence="1">
    <location>
        <begin position="119"/>
        <end position="144"/>
    </location>
</feature>
<reference evidence="2" key="1">
    <citation type="submission" date="2020-03" db="EMBL/GenBank/DDBJ databases">
        <authorList>
            <person name="Weist P."/>
        </authorList>
    </citation>
    <scope>NUCLEOTIDE SEQUENCE</scope>
</reference>
<gene>
    <name evidence="2" type="ORF">PLEPLA_LOCUS14475</name>
</gene>
<evidence type="ECO:0000313" key="3">
    <source>
        <dbReference type="Proteomes" id="UP001153269"/>
    </source>
</evidence>
<protein>
    <submittedName>
        <fullName evidence="2">Uncharacterized protein</fullName>
    </submittedName>
</protein>
<evidence type="ECO:0000313" key="2">
    <source>
        <dbReference type="EMBL" id="CAB1426539.1"/>
    </source>
</evidence>
<organism evidence="2 3">
    <name type="scientific">Pleuronectes platessa</name>
    <name type="common">European plaice</name>
    <dbReference type="NCBI Taxonomy" id="8262"/>
    <lineage>
        <taxon>Eukaryota</taxon>
        <taxon>Metazoa</taxon>
        <taxon>Chordata</taxon>
        <taxon>Craniata</taxon>
        <taxon>Vertebrata</taxon>
        <taxon>Euteleostomi</taxon>
        <taxon>Actinopterygii</taxon>
        <taxon>Neopterygii</taxon>
        <taxon>Teleostei</taxon>
        <taxon>Neoteleostei</taxon>
        <taxon>Acanthomorphata</taxon>
        <taxon>Carangaria</taxon>
        <taxon>Pleuronectiformes</taxon>
        <taxon>Pleuronectoidei</taxon>
        <taxon>Pleuronectidae</taxon>
        <taxon>Pleuronectes</taxon>
    </lineage>
</organism>
<name>A0A9N7UA71_PLEPL</name>
<dbReference type="AlphaFoldDB" id="A0A9N7UA71"/>
<dbReference type="Proteomes" id="UP001153269">
    <property type="component" value="Unassembled WGS sequence"/>
</dbReference>
<proteinExistence type="predicted"/>
<dbReference type="EMBL" id="CADEAL010000891">
    <property type="protein sequence ID" value="CAB1426539.1"/>
    <property type="molecule type" value="Genomic_DNA"/>
</dbReference>
<evidence type="ECO:0000256" key="1">
    <source>
        <dbReference type="SAM" id="MobiDB-lite"/>
    </source>
</evidence>
<comment type="caution">
    <text evidence="2">The sequence shown here is derived from an EMBL/GenBank/DDBJ whole genome shotgun (WGS) entry which is preliminary data.</text>
</comment>
<sequence length="144" mass="16357">MCSPAESRDSRQTERGRERTFSVAFAVALSAIRCKRWLLSRNLLQSAAHKPALSAGPRMWKSSFKEKALCKVWLKSSQRRSKLAERTAPNSPKSLQLLLRDREETGNAPETIILSGKVEGQRQEWRRGGMVLQPSRTCEPRGHR</sequence>